<accession>A0A2P6QVK3</accession>
<dbReference type="InterPro" id="IPR054481">
    <property type="entry name" value="GWD1_pHisD"/>
</dbReference>
<dbReference type="Proteomes" id="UP000238479">
    <property type="component" value="Chromosome 4"/>
</dbReference>
<dbReference type="Pfam" id="PF22973">
    <property type="entry name" value="GWD1_pHisD"/>
    <property type="match status" value="1"/>
</dbReference>
<dbReference type="SMART" id="SM01065">
    <property type="entry name" value="CBM_2"/>
    <property type="match status" value="1"/>
</dbReference>
<evidence type="ECO:0000256" key="3">
    <source>
        <dbReference type="ARBA" id="ARBA00011738"/>
    </source>
</evidence>
<keyword evidence="8" id="KW-0067">ATP-binding</keyword>
<comment type="subunit">
    <text evidence="3">Homodimer.</text>
</comment>
<keyword evidence="10" id="KW-0119">Carbohydrate metabolism</keyword>
<dbReference type="GO" id="GO:0005524">
    <property type="term" value="F:ATP binding"/>
    <property type="evidence" value="ECO:0007669"/>
    <property type="project" value="UniProtKB-KW"/>
</dbReference>
<evidence type="ECO:0000256" key="2">
    <source>
        <dbReference type="ARBA" id="ARBA00007837"/>
    </source>
</evidence>
<dbReference type="PANTHER" id="PTHR47453">
    <property type="entry name" value="PHOSPHOGLUCAN, WATER DIKINASE, CHLOROPLASTIC"/>
    <property type="match status" value="1"/>
</dbReference>
<keyword evidence="7 13" id="KW-0418">Kinase</keyword>
<dbReference type="Pfam" id="PF01326">
    <property type="entry name" value="PPDK_N"/>
    <property type="match status" value="1"/>
</dbReference>
<dbReference type="OrthoDB" id="6123450at2759"/>
<sequence length="1192" mass="130453">MDCVPSLHTSASSSSQFLRHKQFRFLHNHLQCRRSVAALGRTTSFRPLRHKSNNLRILCGVGVSPPQSTEEQKETKMKSKSKSGRGKVWLDIRLDHQVAFGESVAVLGSSKELGSWKKKVPLNWTESGWVCKLEFKGGESVEFKFVTVRADKSMLWEGDDNRVLKLPNGGSFGMVCHWNATGENVDLFPLDKEDGVEYKGSSAAQTANTTASSPDVETSPFVGQWKGNAISFMRSNEHRDRESGRNWDTSGLEGLSLKLVEGDRNARNWWQKLEVVRDILLESSQSEERLDALINSSIYLKWINTGQIPCFEGGGHHRPNRHAEISRVIFRELERISCRKDTSPQEVLVIRKIHPCLPSFKAEFTASVPLTRIRDIAHRNDIPHDLKQEIKHTIQNKLHRNAGPEDLVATEAMLARITKNPGQYSEAFVEQFKIFHHELKDFFNAGSLAEQLESIKDSIDDKGRSALTLFLECKKGLDASAESSKVLGSDLLFKTMQSLSALRDIIAKGLESGLRNDASDAAIAMRQKWRLCEIGLEDYSFILLSRFANELEAMGGAHWLAQDVKSKDVSSWNDPLGALVVGVHQLRLSGWKPEECAAIQNELLAWKARGLSQTEASEDGKTIWGLRHKATLDRARRLTEEYSEALLQIFPQNVQVLGKAFGIPENSVRTYAEAEIRAGVIFQVSKLCSLLLKAVRTTIGSQGWDVIVPGAAMGTLVQVERIVPGSIPSTVEGPVVLVVNKADGDEEVTAAGSNIVGVVLLQELPHLSHLGVRARQEKVVFVTCEDDDKVADIQKLMGKYVRLEASSSSVDIYPSTENSNGTFAVKNVSSDVAPKVESRGTPDPSWSAAKTPESNKGVSAGGVLLLADAEARNSGAKAAACGRLASLAAASDKVFSDQGVPASFNVPAGAVIPFGSMELALEQSKSMESFRSFLNMIETLKPESGELDQVCGQLQELISSLQPSKDIIDRIAKIFPGNARLIVRSSANVEDLAGMSAAGLYDSIPNVSVSNPTVFANSISKVWASLYTRRAVLSRRVAGVPQKDATMAILVQEMLSPDLSFVLHTVSPTDQDHNLVEAEIASGLGETLASGTRGTPWRISSGKFDGNVRTLAFANFSEELLGGGPADGEVIHLTVDYSKKPLTVDPVFRRQLGQRLGAVGFFLEQKFGCPQDVEGCVVGKDIFIVQTRPQPL</sequence>
<evidence type="ECO:0000313" key="14">
    <source>
        <dbReference type="Proteomes" id="UP000238479"/>
    </source>
</evidence>
<evidence type="ECO:0000256" key="10">
    <source>
        <dbReference type="ARBA" id="ARBA00023277"/>
    </source>
</evidence>
<keyword evidence="14" id="KW-1185">Reference proteome</keyword>
<dbReference type="SUPFAM" id="SSF49452">
    <property type="entry name" value="Starch-binding domain-like"/>
    <property type="match status" value="1"/>
</dbReference>
<dbReference type="EMBL" id="PDCK01000042">
    <property type="protein sequence ID" value="PRQ38215.1"/>
    <property type="molecule type" value="Genomic_DNA"/>
</dbReference>
<evidence type="ECO:0000256" key="5">
    <source>
        <dbReference type="ARBA" id="ARBA00022723"/>
    </source>
</evidence>
<reference evidence="13 14" key="1">
    <citation type="journal article" date="2018" name="Nat. Genet.">
        <title>The Rosa genome provides new insights in the design of modern roses.</title>
        <authorList>
            <person name="Bendahmane M."/>
        </authorList>
    </citation>
    <scope>NUCLEOTIDE SEQUENCE [LARGE SCALE GENOMIC DNA]</scope>
    <source>
        <strain evidence="14">cv. Old Blush</strain>
    </source>
</reference>
<evidence type="ECO:0000256" key="11">
    <source>
        <dbReference type="SAM" id="MobiDB-lite"/>
    </source>
</evidence>
<dbReference type="SUPFAM" id="SSF56059">
    <property type="entry name" value="Glutathione synthetase ATP-binding domain-like"/>
    <property type="match status" value="1"/>
</dbReference>
<feature type="domain" description="CBM20" evidence="12">
    <location>
        <begin position="80"/>
        <end position="180"/>
    </location>
</feature>
<feature type="region of interest" description="Disordered" evidence="11">
    <location>
        <begin position="63"/>
        <end position="82"/>
    </location>
</feature>
<keyword evidence="9" id="KW-0460">Magnesium</keyword>
<dbReference type="EC" id="2.7.9.5" evidence="13"/>
<dbReference type="STRING" id="74649.A0A2P6QVK3"/>
<keyword evidence="5" id="KW-0479">Metal-binding</keyword>
<feature type="region of interest" description="Disordered" evidence="11">
    <location>
        <begin position="831"/>
        <end position="854"/>
    </location>
</feature>
<dbReference type="InterPro" id="IPR013815">
    <property type="entry name" value="ATP_grasp_subdomain_1"/>
</dbReference>
<name>A0A2P6QVK3_ROSCH</name>
<dbReference type="GO" id="GO:0046872">
    <property type="term" value="F:metal ion binding"/>
    <property type="evidence" value="ECO:0007669"/>
    <property type="project" value="UniProtKB-KW"/>
</dbReference>
<dbReference type="InterPro" id="IPR013783">
    <property type="entry name" value="Ig-like_fold"/>
</dbReference>
<dbReference type="InterPro" id="IPR002044">
    <property type="entry name" value="CBM20"/>
</dbReference>
<dbReference type="PANTHER" id="PTHR47453:SF1">
    <property type="entry name" value="PHOSPHOGLUCAN, WATER DIKINASE, CHLOROPLASTIC"/>
    <property type="match status" value="1"/>
</dbReference>
<dbReference type="AlphaFoldDB" id="A0A2P6QVK3"/>
<keyword evidence="6" id="KW-0547">Nucleotide-binding</keyword>
<dbReference type="InterPro" id="IPR002192">
    <property type="entry name" value="PPDK_AMP/ATP-bd"/>
</dbReference>
<evidence type="ECO:0000256" key="7">
    <source>
        <dbReference type="ARBA" id="ARBA00022777"/>
    </source>
</evidence>
<dbReference type="Gene3D" id="3.30.470.20">
    <property type="entry name" value="ATP-grasp fold, B domain"/>
    <property type="match status" value="1"/>
</dbReference>
<evidence type="ECO:0000256" key="8">
    <source>
        <dbReference type="ARBA" id="ARBA00022840"/>
    </source>
</evidence>
<evidence type="ECO:0000256" key="6">
    <source>
        <dbReference type="ARBA" id="ARBA00022741"/>
    </source>
</evidence>
<organism evidence="13 14">
    <name type="scientific">Rosa chinensis</name>
    <name type="common">China rose</name>
    <dbReference type="NCBI Taxonomy" id="74649"/>
    <lineage>
        <taxon>Eukaryota</taxon>
        <taxon>Viridiplantae</taxon>
        <taxon>Streptophyta</taxon>
        <taxon>Embryophyta</taxon>
        <taxon>Tracheophyta</taxon>
        <taxon>Spermatophyta</taxon>
        <taxon>Magnoliopsida</taxon>
        <taxon>eudicotyledons</taxon>
        <taxon>Gunneridae</taxon>
        <taxon>Pentapetalae</taxon>
        <taxon>rosids</taxon>
        <taxon>fabids</taxon>
        <taxon>Rosales</taxon>
        <taxon>Rosaceae</taxon>
        <taxon>Rosoideae</taxon>
        <taxon>Rosoideae incertae sedis</taxon>
        <taxon>Rosa</taxon>
    </lineage>
</organism>
<dbReference type="Gene3D" id="2.60.40.10">
    <property type="entry name" value="Immunoglobulins"/>
    <property type="match status" value="1"/>
</dbReference>
<dbReference type="PROSITE" id="PS51166">
    <property type="entry name" value="CBM20"/>
    <property type="match status" value="1"/>
</dbReference>
<evidence type="ECO:0000256" key="4">
    <source>
        <dbReference type="ARBA" id="ARBA00022679"/>
    </source>
</evidence>
<dbReference type="GO" id="GO:0051752">
    <property type="term" value="F:phosphoglucan, water dikinase activity"/>
    <property type="evidence" value="ECO:0007669"/>
    <property type="project" value="UniProtKB-EC"/>
</dbReference>
<dbReference type="Gene3D" id="3.30.1490.20">
    <property type="entry name" value="ATP-grasp fold, A domain"/>
    <property type="match status" value="1"/>
</dbReference>
<dbReference type="GO" id="GO:2001070">
    <property type="term" value="F:starch binding"/>
    <property type="evidence" value="ECO:0007669"/>
    <property type="project" value="InterPro"/>
</dbReference>
<evidence type="ECO:0000313" key="13">
    <source>
        <dbReference type="EMBL" id="PRQ38215.1"/>
    </source>
</evidence>
<comment type="similarity">
    <text evidence="2">Belongs to the PEP-utilizing enzyme family.</text>
</comment>
<gene>
    <name evidence="13" type="ORF">RchiOBHm_Chr4g0411331</name>
</gene>
<comment type="cofactor">
    <cofactor evidence="1">
        <name>Mg(2+)</name>
        <dbReference type="ChEBI" id="CHEBI:18420"/>
    </cofactor>
</comment>
<comment type="caution">
    <text evidence="13">The sequence shown here is derived from an EMBL/GenBank/DDBJ whole genome shotgun (WGS) entry which is preliminary data.</text>
</comment>
<dbReference type="Pfam" id="PF00686">
    <property type="entry name" value="CBM_20"/>
    <property type="match status" value="1"/>
</dbReference>
<evidence type="ECO:0000256" key="1">
    <source>
        <dbReference type="ARBA" id="ARBA00001946"/>
    </source>
</evidence>
<dbReference type="OMA" id="VPMNWTE"/>
<keyword evidence="4 13" id="KW-0808">Transferase</keyword>
<evidence type="ECO:0000256" key="9">
    <source>
        <dbReference type="ARBA" id="ARBA00022842"/>
    </source>
</evidence>
<dbReference type="InterPro" id="IPR013784">
    <property type="entry name" value="Carb-bd-like_fold"/>
</dbReference>
<dbReference type="Gramene" id="PRQ38215">
    <property type="protein sequence ID" value="PRQ38215"/>
    <property type="gene ID" value="RchiOBHm_Chr4g0411331"/>
</dbReference>
<proteinExistence type="inferred from homology"/>
<evidence type="ECO:0000259" key="12">
    <source>
        <dbReference type="PROSITE" id="PS51166"/>
    </source>
</evidence>
<protein>
    <submittedName>
        <fullName evidence="13">Putative phosphoglucan, water dikinase</fullName>
        <ecNumber evidence="13">2.7.9.5</ecNumber>
    </submittedName>
</protein>